<keyword evidence="3" id="KW-0813">Transport</keyword>
<feature type="transmembrane region" description="Helical" evidence="11">
    <location>
        <begin position="397"/>
        <end position="420"/>
    </location>
</feature>
<keyword evidence="7 11" id="KW-1133">Transmembrane helix</keyword>
<organism evidence="12 13">
    <name type="scientific">Meloidogyne incognita</name>
    <name type="common">Southern root-knot nematode worm</name>
    <name type="synonym">Oxyuris incognita</name>
    <dbReference type="NCBI Taxonomy" id="6306"/>
    <lineage>
        <taxon>Eukaryota</taxon>
        <taxon>Metazoa</taxon>
        <taxon>Ecdysozoa</taxon>
        <taxon>Nematoda</taxon>
        <taxon>Chromadorea</taxon>
        <taxon>Rhabditida</taxon>
        <taxon>Tylenchina</taxon>
        <taxon>Tylenchomorpha</taxon>
        <taxon>Tylenchoidea</taxon>
        <taxon>Meloidogynidae</taxon>
        <taxon>Meloidogyninae</taxon>
        <taxon>Meloidogyne</taxon>
        <taxon>Meloidogyne incognita group</taxon>
    </lineage>
</organism>
<feature type="transmembrane region" description="Helical" evidence="11">
    <location>
        <begin position="432"/>
        <end position="456"/>
    </location>
</feature>
<comment type="subcellular location">
    <subcellularLocation>
        <location evidence="1">Cell membrane</location>
        <topology evidence="1">Multi-pass membrane protein</topology>
    </subcellularLocation>
</comment>
<dbReference type="PANTHER" id="PTHR21522">
    <property type="entry name" value="PROTON CHANNEL OTOP"/>
    <property type="match status" value="1"/>
</dbReference>
<dbReference type="Proteomes" id="UP000887563">
    <property type="component" value="Unplaced"/>
</dbReference>
<keyword evidence="5 11" id="KW-0812">Transmembrane</keyword>
<keyword evidence="4" id="KW-1003">Cell membrane</keyword>
<evidence type="ECO:0000256" key="1">
    <source>
        <dbReference type="ARBA" id="ARBA00004651"/>
    </source>
</evidence>
<evidence type="ECO:0000256" key="4">
    <source>
        <dbReference type="ARBA" id="ARBA00022475"/>
    </source>
</evidence>
<protein>
    <submittedName>
        <fullName evidence="13">Uncharacterized protein</fullName>
    </submittedName>
</protein>
<sequence>MDIRGFEASYPYPSVSVQFFKKHYPYPSVSADTRGYPDIIRIRVHACFKHIFLKVSHSSPSAGSLFLRLGCVVFGVIGTVYYAFNVFLCISDTTCQQNYLIWLDLLSIIFVFTQMHFVFCNWKLTISQYQTICRFGTMHLVATNLWIWIRYILIEESLMGDEIRQVFARNIGGVNNNENDDWGSEELENNLNKNITNSLLPLLNEENSPQESNVARRSLMRKCEGAECVLASFNEVMYTSIVEYSLIGAAVMFIVWRNIGKVENPVERFGYVPRKHRIRLDCSKSTTGLFFGLAFLAGTFTSMAVFSGYTIMGQNQLAATVFGFTDIVHYLISTCGCIVALWRMRLLRFHSHQNYSNNNKETNQIINVPPIYSLSSHNSTESSSSPSSICQANNQELLDMILLAFGMTGEMIYSVAGLLGLTGDPNWQPLTIILLAVHITRIIEVALQSCLIYIAGKLRVGNDPILRERQPETSNNILLLANISMFLMNLLEAEKAGGKLRVGNDPILRERQPGKQAITFLLLANISMFLMNLLEAEKAGVSETVVNFYGKRSWVFLVRSFSPLTIFYRFHSSVCLAEVWKTTYSWKE</sequence>
<keyword evidence="9 11" id="KW-0472">Membrane</keyword>
<feature type="transmembrane region" description="Helical" evidence="11">
    <location>
        <begin position="131"/>
        <end position="149"/>
    </location>
</feature>
<keyword evidence="12" id="KW-1185">Reference proteome</keyword>
<keyword evidence="8" id="KW-0406">Ion transport</keyword>
<evidence type="ECO:0000256" key="11">
    <source>
        <dbReference type="SAM" id="Phobius"/>
    </source>
</evidence>
<proteinExistence type="inferred from homology"/>
<evidence type="ECO:0000256" key="8">
    <source>
        <dbReference type="ARBA" id="ARBA00023065"/>
    </source>
</evidence>
<dbReference type="Pfam" id="PF03189">
    <property type="entry name" value="Otopetrin"/>
    <property type="match status" value="2"/>
</dbReference>
<feature type="transmembrane region" description="Helical" evidence="11">
    <location>
        <begin position="99"/>
        <end position="119"/>
    </location>
</feature>
<evidence type="ECO:0000256" key="10">
    <source>
        <dbReference type="ARBA" id="ARBA00023303"/>
    </source>
</evidence>
<dbReference type="WBParaSite" id="Minc3s01948g27367">
    <property type="protein sequence ID" value="Minc3s01948g27367"/>
    <property type="gene ID" value="Minc3s01948g27367"/>
</dbReference>
<dbReference type="PANTHER" id="PTHR21522:SF33">
    <property type="entry name" value="OTOPETRIN-2"/>
    <property type="match status" value="1"/>
</dbReference>
<feature type="transmembrane region" description="Helical" evidence="11">
    <location>
        <begin position="289"/>
        <end position="311"/>
    </location>
</feature>
<feature type="transmembrane region" description="Helical" evidence="11">
    <location>
        <begin position="317"/>
        <end position="342"/>
    </location>
</feature>
<name>A0A914MIE1_MELIC</name>
<reference evidence="13" key="1">
    <citation type="submission" date="2022-11" db="UniProtKB">
        <authorList>
            <consortium name="WormBaseParasite"/>
        </authorList>
    </citation>
    <scope>IDENTIFICATION</scope>
</reference>
<accession>A0A914MIE1</accession>
<keyword evidence="6" id="KW-0375">Hydrogen ion transport</keyword>
<dbReference type="InterPro" id="IPR004878">
    <property type="entry name" value="Otopetrin"/>
</dbReference>
<comment type="similarity">
    <text evidence="2">Belongs to the otopetrin family.</text>
</comment>
<dbReference type="GO" id="GO:0005886">
    <property type="term" value="C:plasma membrane"/>
    <property type="evidence" value="ECO:0007669"/>
    <property type="project" value="UniProtKB-SubCell"/>
</dbReference>
<keyword evidence="10" id="KW-0407">Ion channel</keyword>
<evidence type="ECO:0000256" key="5">
    <source>
        <dbReference type="ARBA" id="ARBA00022692"/>
    </source>
</evidence>
<evidence type="ECO:0000313" key="12">
    <source>
        <dbReference type="Proteomes" id="UP000887563"/>
    </source>
</evidence>
<evidence type="ECO:0000313" key="13">
    <source>
        <dbReference type="WBParaSite" id="Minc3s01948g27367"/>
    </source>
</evidence>
<evidence type="ECO:0000256" key="7">
    <source>
        <dbReference type="ARBA" id="ARBA00022989"/>
    </source>
</evidence>
<evidence type="ECO:0000256" key="9">
    <source>
        <dbReference type="ARBA" id="ARBA00023136"/>
    </source>
</evidence>
<dbReference type="GO" id="GO:0015252">
    <property type="term" value="F:proton channel activity"/>
    <property type="evidence" value="ECO:0007669"/>
    <property type="project" value="InterPro"/>
</dbReference>
<evidence type="ECO:0000256" key="2">
    <source>
        <dbReference type="ARBA" id="ARBA00006513"/>
    </source>
</evidence>
<dbReference type="AlphaFoldDB" id="A0A914MIE1"/>
<evidence type="ECO:0000256" key="6">
    <source>
        <dbReference type="ARBA" id="ARBA00022781"/>
    </source>
</evidence>
<feature type="transmembrane region" description="Helical" evidence="11">
    <location>
        <begin position="65"/>
        <end position="84"/>
    </location>
</feature>
<evidence type="ECO:0000256" key="3">
    <source>
        <dbReference type="ARBA" id="ARBA00022448"/>
    </source>
</evidence>